<dbReference type="InterPro" id="IPR006297">
    <property type="entry name" value="EF-4"/>
</dbReference>
<comment type="subcellular location">
    <subcellularLocation>
        <location evidence="8">Mitochondrion inner membrane</location>
        <topology evidence="8">Peripheral membrane protein</topology>
        <orientation evidence="8">Matrix side</orientation>
    </subcellularLocation>
</comment>
<dbReference type="InterPro" id="IPR038363">
    <property type="entry name" value="LepA_C_sf"/>
</dbReference>
<feature type="domain" description="GTP-binding protein LepA C-terminal" evidence="12">
    <location>
        <begin position="557"/>
        <end position="663"/>
    </location>
</feature>
<dbReference type="Gene3D" id="3.30.70.870">
    <property type="entry name" value="Elongation Factor G (Translational Gtpase), domain 3"/>
    <property type="match status" value="1"/>
</dbReference>
<dbReference type="InterPro" id="IPR000640">
    <property type="entry name" value="EFG_V-like"/>
</dbReference>
<dbReference type="GO" id="GO:0006412">
    <property type="term" value="P:translation"/>
    <property type="evidence" value="ECO:0007669"/>
    <property type="project" value="UniProtKB-KW"/>
</dbReference>
<dbReference type="Gene3D" id="3.30.70.2570">
    <property type="entry name" value="Elongation factor 4, C-terminal domain"/>
    <property type="match status" value="1"/>
</dbReference>
<dbReference type="CDD" id="cd01890">
    <property type="entry name" value="LepA"/>
    <property type="match status" value="1"/>
</dbReference>
<evidence type="ECO:0000313" key="13">
    <source>
        <dbReference type="EMBL" id="CAH0393015.1"/>
    </source>
</evidence>
<dbReference type="Pfam" id="PF00009">
    <property type="entry name" value="GTP_EFTU"/>
    <property type="match status" value="1"/>
</dbReference>
<dbReference type="Gene3D" id="3.30.70.240">
    <property type="match status" value="1"/>
</dbReference>
<dbReference type="FunFam" id="3.30.70.870:FF:000004">
    <property type="entry name" value="Translation factor GUF1, mitochondrial"/>
    <property type="match status" value="1"/>
</dbReference>
<dbReference type="FunFam" id="3.30.70.240:FF:000007">
    <property type="entry name" value="Translation factor GUF1, mitochondrial"/>
    <property type="match status" value="1"/>
</dbReference>
<evidence type="ECO:0000256" key="3">
    <source>
        <dbReference type="ARBA" id="ARBA00022792"/>
    </source>
</evidence>
<comment type="similarity">
    <text evidence="8">Belongs to the GTP-binding elongation factor family. LepA subfamily.</text>
</comment>
<dbReference type="NCBIfam" id="TIGR00231">
    <property type="entry name" value="small_GTP"/>
    <property type="match status" value="1"/>
</dbReference>
<dbReference type="InterPro" id="IPR000795">
    <property type="entry name" value="T_Tr_GTP-bd_dom"/>
</dbReference>
<dbReference type="InterPro" id="IPR035647">
    <property type="entry name" value="EFG_III/V"/>
</dbReference>
<keyword evidence="4 8" id="KW-0378">Hydrolase</keyword>
<proteinExistence type="inferred from homology"/>
<evidence type="ECO:0000256" key="5">
    <source>
        <dbReference type="ARBA" id="ARBA00023128"/>
    </source>
</evidence>
<evidence type="ECO:0000259" key="10">
    <source>
        <dbReference type="Pfam" id="PF00679"/>
    </source>
</evidence>
<reference evidence="13" key="1">
    <citation type="submission" date="2021-12" db="EMBL/GenBank/DDBJ databases">
        <authorList>
            <person name="King R."/>
        </authorList>
    </citation>
    <scope>NUCLEOTIDE SEQUENCE</scope>
</reference>
<feature type="domain" description="Translation elongation factor EFTu-like" evidence="11">
    <location>
        <begin position="267"/>
        <end position="336"/>
    </location>
</feature>
<dbReference type="GO" id="GO:0045727">
    <property type="term" value="P:positive regulation of translation"/>
    <property type="evidence" value="ECO:0007669"/>
    <property type="project" value="UniProtKB-UniRule"/>
</dbReference>
<dbReference type="GO" id="GO:0005743">
    <property type="term" value="C:mitochondrial inner membrane"/>
    <property type="evidence" value="ECO:0007669"/>
    <property type="project" value="UniProtKB-SubCell"/>
</dbReference>
<comment type="catalytic activity">
    <reaction evidence="8">
        <text>GTP + H2O = GDP + phosphate + H(+)</text>
        <dbReference type="Rhea" id="RHEA:19669"/>
        <dbReference type="ChEBI" id="CHEBI:15377"/>
        <dbReference type="ChEBI" id="CHEBI:15378"/>
        <dbReference type="ChEBI" id="CHEBI:37565"/>
        <dbReference type="ChEBI" id="CHEBI:43474"/>
        <dbReference type="ChEBI" id="CHEBI:58189"/>
        <dbReference type="EC" id="3.6.5.n1"/>
    </reaction>
</comment>
<dbReference type="InterPro" id="IPR027417">
    <property type="entry name" value="P-loop_NTPase"/>
</dbReference>
<dbReference type="Pfam" id="PF06421">
    <property type="entry name" value="LepA_C"/>
    <property type="match status" value="1"/>
</dbReference>
<keyword evidence="3 8" id="KW-0999">Mitochondrion inner membrane</keyword>
<keyword evidence="8" id="KW-0648">Protein biosynthesis</keyword>
<feature type="binding site" evidence="8">
    <location>
        <begin position="193"/>
        <end position="196"/>
    </location>
    <ligand>
        <name>GTP</name>
        <dbReference type="ChEBI" id="CHEBI:37565"/>
    </ligand>
</feature>
<dbReference type="InterPro" id="IPR031157">
    <property type="entry name" value="G_TR_CS"/>
</dbReference>
<evidence type="ECO:0000256" key="8">
    <source>
        <dbReference type="HAMAP-Rule" id="MF_03137"/>
    </source>
</evidence>
<sequence>MIFRLKVFQTYPSKLSKHRDHLLFSSSFLSRSISISQSFAAKPGSDQNEEGSNKISEKLKSIPISRIRNFSIIAHVDHGKSTLADRLLEITDTLRPEAGKQQVLDRLQVEKERGITVKAQTVSIFYNYKGEEYLLNLIDTPGHVDFANEVSRSLAACQGVILLIDANQGIQAQTVANFYLALFQELVIIPVLNKVDLKTAQPEAVIKQLGSLFDVDPETVLKISAKLGTGCDEVLKAIIERIPAPQSNPESPLKALIFDSWYNKYQGAVSLLSIKDGSLKKGDTVVTAHSGKQYIVKSVGILRPHEEEVETLSGGHVGYMMCNMRSTAEAKIGDTVYLKNAPVEPLPGFRPPRPIVFAGVYPMDQSEHIAMKKALEKLALNDPAVTVIPDTSAALGAGWRLGFLGLLHLEVFSQRLEQEYDATSIMTAPGVTYKVRIKGDKIVRLHGKELLEISNPAHWPEQQHIVEVQEPMVLGTLLLPEQYYNQVAKLCIERRGVEQESSMIDKTQMMCKFILPLNEIIVDFHDAIKSVSSGFASFDYEDHGYEVTDVTKVDILLNQKKIEELSMIVHVSKVKDEAKRLVDKLVEIVPRQQFHIAVQAVVGAKVLSRGDIKPYRKDVTAKLYGGDLTRKYKKLRQQAEGKKKLKMVGNIQLHRETFIEVLKR</sequence>
<dbReference type="GO" id="GO:0097177">
    <property type="term" value="F:mitochondrial ribosome binding"/>
    <property type="evidence" value="ECO:0007669"/>
    <property type="project" value="TreeGrafter"/>
</dbReference>
<keyword evidence="6 8" id="KW-0342">GTP-binding</keyword>
<keyword evidence="5 8" id="KW-0496">Mitochondrion</keyword>
<name>A0A9P0F8Z4_BEMTA</name>
<dbReference type="SUPFAM" id="SSF52540">
    <property type="entry name" value="P-loop containing nucleoside triphosphate hydrolases"/>
    <property type="match status" value="1"/>
</dbReference>
<dbReference type="GO" id="GO:0003924">
    <property type="term" value="F:GTPase activity"/>
    <property type="evidence" value="ECO:0007669"/>
    <property type="project" value="UniProtKB-UniRule"/>
</dbReference>
<keyword evidence="14" id="KW-1185">Reference proteome</keyword>
<dbReference type="AlphaFoldDB" id="A0A9P0F8Z4"/>
<dbReference type="EMBL" id="OU963868">
    <property type="protein sequence ID" value="CAH0393015.1"/>
    <property type="molecule type" value="Genomic_DNA"/>
</dbReference>
<evidence type="ECO:0000259" key="9">
    <source>
        <dbReference type="Pfam" id="PF00009"/>
    </source>
</evidence>
<dbReference type="FunFam" id="3.30.70.2570:FF:000001">
    <property type="entry name" value="Translation factor GUF1, mitochondrial"/>
    <property type="match status" value="1"/>
</dbReference>
<dbReference type="EC" id="3.6.5.n1" evidence="8"/>
<feature type="domain" description="Elongation factor EFG" evidence="10">
    <location>
        <begin position="468"/>
        <end position="553"/>
    </location>
</feature>
<evidence type="ECO:0000256" key="1">
    <source>
        <dbReference type="ARBA" id="ARBA00005454"/>
    </source>
</evidence>
<dbReference type="CDD" id="cd03709">
    <property type="entry name" value="lepA_C"/>
    <property type="match status" value="1"/>
</dbReference>
<gene>
    <name evidence="13" type="ORF">BEMITA_LOCUS11465</name>
</gene>
<dbReference type="HAMAP" id="MF_00071">
    <property type="entry name" value="LepA"/>
    <property type="match status" value="1"/>
</dbReference>
<dbReference type="Pfam" id="PF03144">
    <property type="entry name" value="GTP_EFTU_D2"/>
    <property type="match status" value="1"/>
</dbReference>
<evidence type="ECO:0000259" key="11">
    <source>
        <dbReference type="Pfam" id="PF03144"/>
    </source>
</evidence>
<dbReference type="Proteomes" id="UP001152759">
    <property type="component" value="Chromosome 7"/>
</dbReference>
<dbReference type="GO" id="GO:0005759">
    <property type="term" value="C:mitochondrial matrix"/>
    <property type="evidence" value="ECO:0007669"/>
    <property type="project" value="UniProtKB-UniRule"/>
</dbReference>
<dbReference type="Pfam" id="PF00679">
    <property type="entry name" value="EFG_C"/>
    <property type="match status" value="1"/>
</dbReference>
<dbReference type="Gene3D" id="3.40.50.300">
    <property type="entry name" value="P-loop containing nucleotide triphosphate hydrolases"/>
    <property type="match status" value="1"/>
</dbReference>
<dbReference type="InterPro" id="IPR004161">
    <property type="entry name" value="EFTu-like_2"/>
</dbReference>
<keyword evidence="7 8" id="KW-0472">Membrane</keyword>
<dbReference type="NCBIfam" id="TIGR01393">
    <property type="entry name" value="lepA"/>
    <property type="match status" value="1"/>
</dbReference>
<dbReference type="CDD" id="cd03699">
    <property type="entry name" value="EF4_II"/>
    <property type="match status" value="1"/>
</dbReference>
<evidence type="ECO:0000256" key="2">
    <source>
        <dbReference type="ARBA" id="ARBA00022741"/>
    </source>
</evidence>
<dbReference type="KEGG" id="btab:109029689"/>
<dbReference type="GO" id="GO:0005525">
    <property type="term" value="F:GTP binding"/>
    <property type="evidence" value="ECO:0007669"/>
    <property type="project" value="UniProtKB-UniRule"/>
</dbReference>
<feature type="binding site" evidence="8">
    <location>
        <begin position="74"/>
        <end position="81"/>
    </location>
    <ligand>
        <name>GTP</name>
        <dbReference type="ChEBI" id="CHEBI:37565"/>
    </ligand>
</feature>
<accession>A0A9P0F8Z4</accession>
<feature type="binding site" evidence="8">
    <location>
        <begin position="139"/>
        <end position="143"/>
    </location>
    <ligand>
        <name>GTP</name>
        <dbReference type="ChEBI" id="CHEBI:37565"/>
    </ligand>
</feature>
<dbReference type="SUPFAM" id="SSF54980">
    <property type="entry name" value="EF-G C-terminal domain-like"/>
    <property type="match status" value="2"/>
</dbReference>
<dbReference type="InterPro" id="IPR013842">
    <property type="entry name" value="LepA_CTD"/>
</dbReference>
<evidence type="ECO:0000259" key="12">
    <source>
        <dbReference type="Pfam" id="PF06421"/>
    </source>
</evidence>
<dbReference type="PANTHER" id="PTHR43512">
    <property type="entry name" value="TRANSLATION FACTOR GUF1-RELATED"/>
    <property type="match status" value="1"/>
</dbReference>
<evidence type="ECO:0000313" key="14">
    <source>
        <dbReference type="Proteomes" id="UP001152759"/>
    </source>
</evidence>
<dbReference type="Gene3D" id="2.40.30.10">
    <property type="entry name" value="Translation factors"/>
    <property type="match status" value="1"/>
</dbReference>
<dbReference type="InterPro" id="IPR035654">
    <property type="entry name" value="LepA_IV"/>
</dbReference>
<dbReference type="PROSITE" id="PS00301">
    <property type="entry name" value="G_TR_1"/>
    <property type="match status" value="1"/>
</dbReference>
<dbReference type="CDD" id="cd16260">
    <property type="entry name" value="EF4_III"/>
    <property type="match status" value="1"/>
</dbReference>
<dbReference type="FunFam" id="3.40.50.300:FF:000078">
    <property type="entry name" value="Elongation factor 4"/>
    <property type="match status" value="1"/>
</dbReference>
<dbReference type="InterPro" id="IPR005225">
    <property type="entry name" value="Small_GTP-bd"/>
</dbReference>
<keyword evidence="2 8" id="KW-0547">Nucleotide-binding</keyword>
<comment type="function">
    <text evidence="8">Promotes mitochondrial protein synthesis. May act as a fidelity factor of the translation reaction, by catalyzing a one-codon backward translocation of tRNAs on improperly translocated ribosomes. Binds to mitochondrial ribosomes in a GTP-dependent manner.</text>
</comment>
<evidence type="ECO:0000256" key="4">
    <source>
        <dbReference type="ARBA" id="ARBA00022801"/>
    </source>
</evidence>
<dbReference type="PANTHER" id="PTHR43512:SF7">
    <property type="entry name" value="TRANSLATION FACTOR GUF1, MITOCHONDRIAL"/>
    <property type="match status" value="1"/>
</dbReference>
<dbReference type="PRINTS" id="PR00315">
    <property type="entry name" value="ELONGATNFCT"/>
</dbReference>
<feature type="domain" description="Tr-type G" evidence="9">
    <location>
        <begin position="66"/>
        <end position="243"/>
    </location>
</feature>
<evidence type="ECO:0000256" key="6">
    <source>
        <dbReference type="ARBA" id="ARBA00023134"/>
    </source>
</evidence>
<protein>
    <recommendedName>
        <fullName evidence="8">Translation factor GUF1 homolog, mitochondrial</fullName>
        <ecNumber evidence="8">3.6.5.n1</ecNumber>
    </recommendedName>
    <alternativeName>
        <fullName evidence="8">Elongation factor 4 homolog</fullName>
        <shortName evidence="8">EF-4</shortName>
    </alternativeName>
    <alternativeName>
        <fullName evidence="8">GTPase GUF1 homolog</fullName>
    </alternativeName>
    <alternativeName>
        <fullName evidence="8">Ribosomal back-translocase</fullName>
    </alternativeName>
</protein>
<evidence type="ECO:0000256" key="7">
    <source>
        <dbReference type="ARBA" id="ARBA00023136"/>
    </source>
</evidence>
<dbReference type="FunFam" id="2.40.30.10:FF:000015">
    <property type="entry name" value="Translation factor GUF1, mitochondrial"/>
    <property type="match status" value="1"/>
</dbReference>
<organism evidence="13 14">
    <name type="scientific">Bemisia tabaci</name>
    <name type="common">Sweetpotato whitefly</name>
    <name type="synonym">Aleurodes tabaci</name>
    <dbReference type="NCBI Taxonomy" id="7038"/>
    <lineage>
        <taxon>Eukaryota</taxon>
        <taxon>Metazoa</taxon>
        <taxon>Ecdysozoa</taxon>
        <taxon>Arthropoda</taxon>
        <taxon>Hexapoda</taxon>
        <taxon>Insecta</taxon>
        <taxon>Pterygota</taxon>
        <taxon>Neoptera</taxon>
        <taxon>Paraneoptera</taxon>
        <taxon>Hemiptera</taxon>
        <taxon>Sternorrhyncha</taxon>
        <taxon>Aleyrodoidea</taxon>
        <taxon>Aleyrodidae</taxon>
        <taxon>Aleyrodinae</taxon>
        <taxon>Bemisia</taxon>
    </lineage>
</organism>
<comment type="similarity">
    <text evidence="1">Belongs to the TRAFAC class translation factor GTPase superfamily. Classic translation factor GTPase family. LepA subfamily.</text>
</comment>